<evidence type="ECO:0000313" key="4">
    <source>
        <dbReference type="Proteomes" id="UP000614272"/>
    </source>
</evidence>
<evidence type="ECO:0000313" key="3">
    <source>
        <dbReference type="EMBL" id="GGD69761.1"/>
    </source>
</evidence>
<evidence type="ECO:0000259" key="2">
    <source>
        <dbReference type="Pfam" id="PF16871"/>
    </source>
</evidence>
<evidence type="ECO:0000256" key="1">
    <source>
        <dbReference type="SAM" id="SignalP"/>
    </source>
</evidence>
<sequence length="436" mass="49080">MKKIIHAIACVCVYMVVGLGRVSAAEQSVEKLGLSTPVPVAGNSWVKGSIEQSHALITENGVVGWQDTDHKLVTFVYFNDTGRLNLGLTARLEQGQSSVAVSIGDRVHEVSIANRQFKTLPVGTFDIKKIGYHAIVIKGLPASQNALPDITDIVIGGEATDTAPYFVKDDFYWGRRGPSVHLQYQLPDSKEDYEWFYSEVTVPDGADTMGSYYMANGFDGGYFGIQVNSETERRVLFSIWSPYTTDDPEQIPQQYRVELLNKGQGVQTGKFGNEGSGGQSYLTYPWKTGTTYKFLTRYEPDMTKGKTVFSAYFFAPEEKKWRLIARFRRPQTKTYLQGPYSFLENFITGAGQFERTATYSNQWVRTASGQWQEMRNARFTYDNTARKKSRLDYQGGVNEIGFYLKNTGFFSNPTQYNTTLHRTAGVKPDIELSELP</sequence>
<dbReference type="Pfam" id="PF11958">
    <property type="entry name" value="DUF3472"/>
    <property type="match status" value="1"/>
</dbReference>
<dbReference type="InterPro" id="IPR031712">
    <property type="entry name" value="DUF5077"/>
</dbReference>
<feature type="signal peptide" evidence="1">
    <location>
        <begin position="1"/>
        <end position="24"/>
    </location>
</feature>
<accession>A0ABQ1RGL4</accession>
<keyword evidence="4" id="KW-1185">Reference proteome</keyword>
<dbReference type="Pfam" id="PF16871">
    <property type="entry name" value="DUF5077"/>
    <property type="match status" value="1"/>
</dbReference>
<gene>
    <name evidence="3" type="ORF">GCM10011357_25980</name>
</gene>
<keyword evidence="1" id="KW-0732">Signal</keyword>
<dbReference type="InterPro" id="IPR021862">
    <property type="entry name" value="DUF3472"/>
</dbReference>
<dbReference type="RefSeq" id="WP_099035254.1">
    <property type="nucleotide sequence ID" value="NZ_BMGJ01000010.1"/>
</dbReference>
<dbReference type="EMBL" id="BMGJ01000010">
    <property type="protein sequence ID" value="GGD69761.1"/>
    <property type="molecule type" value="Genomic_DNA"/>
</dbReference>
<organism evidence="3 4">
    <name type="scientific">Lacimicrobium alkaliphilum</name>
    <dbReference type="NCBI Taxonomy" id="1526571"/>
    <lineage>
        <taxon>Bacteria</taxon>
        <taxon>Pseudomonadati</taxon>
        <taxon>Pseudomonadota</taxon>
        <taxon>Gammaproteobacteria</taxon>
        <taxon>Alteromonadales</taxon>
        <taxon>Alteromonadaceae</taxon>
        <taxon>Lacimicrobium</taxon>
    </lineage>
</organism>
<name>A0ABQ1RGL4_9ALTE</name>
<feature type="chain" id="PRO_5046536101" description="DUF5077 domain-containing protein" evidence="1">
    <location>
        <begin position="25"/>
        <end position="436"/>
    </location>
</feature>
<comment type="caution">
    <text evidence="3">The sequence shown here is derived from an EMBL/GenBank/DDBJ whole genome shotgun (WGS) entry which is preliminary data.</text>
</comment>
<proteinExistence type="predicted"/>
<feature type="domain" description="DUF5077" evidence="2">
    <location>
        <begin position="38"/>
        <end position="160"/>
    </location>
</feature>
<reference evidence="4" key="1">
    <citation type="journal article" date="2019" name="Int. J. Syst. Evol. Microbiol.">
        <title>The Global Catalogue of Microorganisms (GCM) 10K type strain sequencing project: providing services to taxonomists for standard genome sequencing and annotation.</title>
        <authorList>
            <consortium name="The Broad Institute Genomics Platform"/>
            <consortium name="The Broad Institute Genome Sequencing Center for Infectious Disease"/>
            <person name="Wu L."/>
            <person name="Ma J."/>
        </authorList>
    </citation>
    <scope>NUCLEOTIDE SEQUENCE [LARGE SCALE GENOMIC DNA]</scope>
    <source>
        <strain evidence="4">CGMCC 1.12923</strain>
    </source>
</reference>
<protein>
    <recommendedName>
        <fullName evidence="2">DUF5077 domain-containing protein</fullName>
    </recommendedName>
</protein>
<dbReference type="Proteomes" id="UP000614272">
    <property type="component" value="Unassembled WGS sequence"/>
</dbReference>